<dbReference type="RefSeq" id="WP_345271343.1">
    <property type="nucleotide sequence ID" value="NZ_BAABHB010000020.1"/>
</dbReference>
<gene>
    <name evidence="1" type="ORF">GCM10023187_55400</name>
</gene>
<evidence type="ECO:0000313" key="2">
    <source>
        <dbReference type="Proteomes" id="UP001500936"/>
    </source>
</evidence>
<accession>A0ABP8L117</accession>
<organism evidence="1 2">
    <name type="scientific">Nibrella viscosa</name>
    <dbReference type="NCBI Taxonomy" id="1084524"/>
    <lineage>
        <taxon>Bacteria</taxon>
        <taxon>Pseudomonadati</taxon>
        <taxon>Bacteroidota</taxon>
        <taxon>Cytophagia</taxon>
        <taxon>Cytophagales</taxon>
        <taxon>Spirosomataceae</taxon>
        <taxon>Nibrella</taxon>
    </lineage>
</organism>
<dbReference type="EMBL" id="BAABHB010000020">
    <property type="protein sequence ID" value="GAA4420261.1"/>
    <property type="molecule type" value="Genomic_DNA"/>
</dbReference>
<keyword evidence="2" id="KW-1185">Reference proteome</keyword>
<comment type="caution">
    <text evidence="1">The sequence shown here is derived from an EMBL/GenBank/DDBJ whole genome shotgun (WGS) entry which is preliminary data.</text>
</comment>
<name>A0ABP8L117_9BACT</name>
<evidence type="ECO:0000313" key="1">
    <source>
        <dbReference type="EMBL" id="GAA4420261.1"/>
    </source>
</evidence>
<reference evidence="2" key="1">
    <citation type="journal article" date="2019" name="Int. J. Syst. Evol. Microbiol.">
        <title>The Global Catalogue of Microorganisms (GCM) 10K type strain sequencing project: providing services to taxonomists for standard genome sequencing and annotation.</title>
        <authorList>
            <consortium name="The Broad Institute Genomics Platform"/>
            <consortium name="The Broad Institute Genome Sequencing Center for Infectious Disease"/>
            <person name="Wu L."/>
            <person name="Ma J."/>
        </authorList>
    </citation>
    <scope>NUCLEOTIDE SEQUENCE [LARGE SCALE GENOMIC DNA]</scope>
    <source>
        <strain evidence="2">JCM 17925</strain>
    </source>
</reference>
<dbReference type="Proteomes" id="UP001500936">
    <property type="component" value="Unassembled WGS sequence"/>
</dbReference>
<proteinExistence type="predicted"/>
<protein>
    <submittedName>
        <fullName evidence="1">Uncharacterized protein</fullName>
    </submittedName>
</protein>
<sequence>MNSTVTDSPVSAYIMEPAMHQQVIDLAYSEDERFNGFWFRRLALVDFYHKLKAEGKEHQEALDLAWSAIRYIDLDEDGKPFLNVDRIPYSVGVKRLKR</sequence>